<organism evidence="1 2">
    <name type="scientific">Pleurodeles waltl</name>
    <name type="common">Iberian ribbed newt</name>
    <dbReference type="NCBI Taxonomy" id="8319"/>
    <lineage>
        <taxon>Eukaryota</taxon>
        <taxon>Metazoa</taxon>
        <taxon>Chordata</taxon>
        <taxon>Craniata</taxon>
        <taxon>Vertebrata</taxon>
        <taxon>Euteleostomi</taxon>
        <taxon>Amphibia</taxon>
        <taxon>Batrachia</taxon>
        <taxon>Caudata</taxon>
        <taxon>Salamandroidea</taxon>
        <taxon>Salamandridae</taxon>
        <taxon>Pleurodelinae</taxon>
        <taxon>Pleurodeles</taxon>
    </lineage>
</organism>
<gene>
    <name evidence="1" type="ORF">NDU88_001182</name>
</gene>
<dbReference type="EMBL" id="JANPWB010000009">
    <property type="protein sequence ID" value="KAJ1148345.1"/>
    <property type="molecule type" value="Genomic_DNA"/>
</dbReference>
<dbReference type="Proteomes" id="UP001066276">
    <property type="component" value="Chromosome 5"/>
</dbReference>
<keyword evidence="2" id="KW-1185">Reference proteome</keyword>
<dbReference type="AlphaFoldDB" id="A0AAV7RA28"/>
<accession>A0AAV7RA28</accession>
<comment type="caution">
    <text evidence="1">The sequence shown here is derived from an EMBL/GenBank/DDBJ whole genome shotgun (WGS) entry which is preliminary data.</text>
</comment>
<sequence>MIRANDLYRKEKAAVRRGSDWSCKARRRPGLWSHKRGPPHNRPQQRYDCRWCLRLAQAANLHIPRLSK</sequence>
<proteinExistence type="predicted"/>
<reference evidence="1" key="1">
    <citation type="journal article" date="2022" name="bioRxiv">
        <title>Sequencing and chromosome-scale assembly of the giantPleurodeles waltlgenome.</title>
        <authorList>
            <person name="Brown T."/>
            <person name="Elewa A."/>
            <person name="Iarovenko S."/>
            <person name="Subramanian E."/>
            <person name="Araus A.J."/>
            <person name="Petzold A."/>
            <person name="Susuki M."/>
            <person name="Suzuki K.-i.T."/>
            <person name="Hayashi T."/>
            <person name="Toyoda A."/>
            <person name="Oliveira C."/>
            <person name="Osipova E."/>
            <person name="Leigh N.D."/>
            <person name="Simon A."/>
            <person name="Yun M.H."/>
        </authorList>
    </citation>
    <scope>NUCLEOTIDE SEQUENCE</scope>
    <source>
        <strain evidence="1">20211129_DDA</strain>
        <tissue evidence="1">Liver</tissue>
    </source>
</reference>
<name>A0AAV7RA28_PLEWA</name>
<evidence type="ECO:0000313" key="1">
    <source>
        <dbReference type="EMBL" id="KAJ1148345.1"/>
    </source>
</evidence>
<protein>
    <submittedName>
        <fullName evidence="1">Uncharacterized protein</fullName>
    </submittedName>
</protein>
<evidence type="ECO:0000313" key="2">
    <source>
        <dbReference type="Proteomes" id="UP001066276"/>
    </source>
</evidence>